<dbReference type="Proteomes" id="UP001150062">
    <property type="component" value="Unassembled WGS sequence"/>
</dbReference>
<keyword evidence="2 4" id="KW-0863">Zinc-finger</keyword>
<keyword evidence="1" id="KW-0479">Metal-binding</keyword>
<feature type="coiled-coil region" evidence="5">
    <location>
        <begin position="27"/>
        <end position="57"/>
    </location>
</feature>
<dbReference type="Gene3D" id="3.30.40.10">
    <property type="entry name" value="Zinc/RING finger domain, C3HC4 (zinc finger)"/>
    <property type="match status" value="1"/>
</dbReference>
<feature type="region of interest" description="Disordered" evidence="6">
    <location>
        <begin position="237"/>
        <end position="384"/>
    </location>
</feature>
<evidence type="ECO:0000256" key="1">
    <source>
        <dbReference type="ARBA" id="ARBA00022723"/>
    </source>
</evidence>
<name>A0ABQ8XKS5_9EUKA</name>
<protein>
    <submittedName>
        <fullName evidence="8">E3 ubiquitin-protein ligase ring1-like</fullName>
    </submittedName>
</protein>
<feature type="domain" description="RING-type" evidence="7">
    <location>
        <begin position="174"/>
        <end position="215"/>
    </location>
</feature>
<evidence type="ECO:0000256" key="5">
    <source>
        <dbReference type="SAM" id="Coils"/>
    </source>
</evidence>
<dbReference type="SUPFAM" id="SSF57850">
    <property type="entry name" value="RING/U-box"/>
    <property type="match status" value="1"/>
</dbReference>
<evidence type="ECO:0000256" key="4">
    <source>
        <dbReference type="PROSITE-ProRule" id="PRU00175"/>
    </source>
</evidence>
<dbReference type="CDD" id="cd16454">
    <property type="entry name" value="RING-H2_PA-TM-RING"/>
    <property type="match status" value="1"/>
</dbReference>
<reference evidence="8" key="1">
    <citation type="submission" date="2022-08" db="EMBL/GenBank/DDBJ databases">
        <title>Novel sulfate-reducing endosymbionts in the free-living metamonad Anaeramoeba.</title>
        <authorList>
            <person name="Jerlstrom-Hultqvist J."/>
            <person name="Cepicka I."/>
            <person name="Gallot-Lavallee L."/>
            <person name="Salas-Leiva D."/>
            <person name="Curtis B.A."/>
            <person name="Zahonova K."/>
            <person name="Pipaliya S."/>
            <person name="Dacks J."/>
            <person name="Roger A.J."/>
        </authorList>
    </citation>
    <scope>NUCLEOTIDE SEQUENCE</scope>
    <source>
        <strain evidence="8">Schooner1</strain>
    </source>
</reference>
<dbReference type="InterPro" id="IPR001841">
    <property type="entry name" value="Znf_RING"/>
</dbReference>
<evidence type="ECO:0000313" key="9">
    <source>
        <dbReference type="Proteomes" id="UP001150062"/>
    </source>
</evidence>
<dbReference type="PROSITE" id="PS50089">
    <property type="entry name" value="ZF_RING_2"/>
    <property type="match status" value="1"/>
</dbReference>
<comment type="caution">
    <text evidence="8">The sequence shown here is derived from an EMBL/GenBank/DDBJ whole genome shotgun (WGS) entry which is preliminary data.</text>
</comment>
<dbReference type="PANTHER" id="PTHR45969">
    <property type="entry name" value="RING ZINC FINGER PROTEIN-RELATED"/>
    <property type="match status" value="1"/>
</dbReference>
<dbReference type="SMART" id="SM00184">
    <property type="entry name" value="RING"/>
    <property type="match status" value="1"/>
</dbReference>
<evidence type="ECO:0000259" key="7">
    <source>
        <dbReference type="PROSITE" id="PS50089"/>
    </source>
</evidence>
<feature type="compositionally biased region" description="Low complexity" evidence="6">
    <location>
        <begin position="336"/>
        <end position="359"/>
    </location>
</feature>
<proteinExistence type="predicted"/>
<keyword evidence="3" id="KW-0862">Zinc</keyword>
<dbReference type="Pfam" id="PF13639">
    <property type="entry name" value="zf-RING_2"/>
    <property type="match status" value="1"/>
</dbReference>
<evidence type="ECO:0000256" key="6">
    <source>
        <dbReference type="SAM" id="MobiDB-lite"/>
    </source>
</evidence>
<dbReference type="EMBL" id="JAOAOG010000283">
    <property type="protein sequence ID" value="KAJ6233203.1"/>
    <property type="molecule type" value="Genomic_DNA"/>
</dbReference>
<dbReference type="InterPro" id="IPR013083">
    <property type="entry name" value="Znf_RING/FYVE/PHD"/>
</dbReference>
<gene>
    <name evidence="8" type="ORF">M0813_30311</name>
</gene>
<keyword evidence="9" id="KW-1185">Reference proteome</keyword>
<sequence length="422" mass="50478">MTERLFYCYKCQQLMTPTNNLNCSLCNSEFIEELHEEEEQENNLNNNNNNQNNSRNRFSRGIGIIRITQSSSIPIHSLFHPHTLFPDMISMINGARTNNQQESFFGNGFVNSNLPDQFQNLFNRVNFGSNNIDDIISQLIDNNKYGSPPTDGDVLSKLERIKADQEFVDQKETCPICFDEYRLEDKIIKLLCSHNFHEACCTTWLKEHSTCPICRTRLPSVDKDFDIRIKKKEEMEKLDREKKREKMKTKQEKKLKGQEKMEKKKEIDIEKEFENEKKREKKKEKGNDKEKRRYRDQKMDKVGEEIKQKPLERKTRGEKEIKIEREKEKNNKHQQNKNNNNENQDQTNQDQITNIQINNKENHRKRNRNEDRNRNRNRSRNRNRNYENIKNSIRFEDIEGGEEIAFLEDVLNENFSIENLFN</sequence>
<evidence type="ECO:0000256" key="3">
    <source>
        <dbReference type="ARBA" id="ARBA00022833"/>
    </source>
</evidence>
<evidence type="ECO:0000256" key="2">
    <source>
        <dbReference type="ARBA" id="ARBA00022771"/>
    </source>
</evidence>
<keyword evidence="5" id="KW-0175">Coiled coil</keyword>
<evidence type="ECO:0000313" key="8">
    <source>
        <dbReference type="EMBL" id="KAJ6233203.1"/>
    </source>
</evidence>
<feature type="compositionally biased region" description="Basic and acidic residues" evidence="6">
    <location>
        <begin position="237"/>
        <end position="331"/>
    </location>
</feature>
<dbReference type="PANTHER" id="PTHR45969:SF69">
    <property type="entry name" value="FINGER DOMAIN PROTEIN, PUTATIVE (AFU_ORTHOLOGUE AFUA_3G12190)-RELATED"/>
    <property type="match status" value="1"/>
</dbReference>
<organism evidence="8 9">
    <name type="scientific">Anaeramoeba flamelloides</name>
    <dbReference type="NCBI Taxonomy" id="1746091"/>
    <lineage>
        <taxon>Eukaryota</taxon>
        <taxon>Metamonada</taxon>
        <taxon>Anaeramoebidae</taxon>
        <taxon>Anaeramoeba</taxon>
    </lineage>
</organism>
<accession>A0ABQ8XKS5</accession>